<gene>
    <name evidence="2" type="ORF">ROHU_026511</name>
</gene>
<keyword evidence="3" id="KW-1185">Reference proteome</keyword>
<dbReference type="STRING" id="84645.A0A498MLQ4"/>
<evidence type="ECO:0000313" key="2">
    <source>
        <dbReference type="EMBL" id="RXN17907.1"/>
    </source>
</evidence>
<feature type="region of interest" description="Disordered" evidence="1">
    <location>
        <begin position="1"/>
        <end position="21"/>
    </location>
</feature>
<comment type="caution">
    <text evidence="2">The sequence shown here is derived from an EMBL/GenBank/DDBJ whole genome shotgun (WGS) entry which is preliminary data.</text>
</comment>
<dbReference type="PANTHER" id="PTHR11505">
    <property type="entry name" value="L1 TRANSPOSABLE ELEMENT-RELATED"/>
    <property type="match status" value="1"/>
</dbReference>
<proteinExistence type="predicted"/>
<dbReference type="EMBL" id="QBIY01012734">
    <property type="protein sequence ID" value="RXN17907.1"/>
    <property type="molecule type" value="Genomic_DNA"/>
</dbReference>
<dbReference type="InterPro" id="IPR042566">
    <property type="entry name" value="L1_C"/>
</dbReference>
<dbReference type="Gene3D" id="3.30.250.20">
    <property type="entry name" value="L1 transposable element, C-terminal domain"/>
    <property type="match status" value="1"/>
</dbReference>
<dbReference type="InterPro" id="IPR004244">
    <property type="entry name" value="Transposase_22"/>
</dbReference>
<name>A0A498MLQ4_LABRO</name>
<accession>A0A498MLQ4</accession>
<dbReference type="Proteomes" id="UP000290572">
    <property type="component" value="Unassembled WGS sequence"/>
</dbReference>
<evidence type="ECO:0000313" key="3">
    <source>
        <dbReference type="Proteomes" id="UP000290572"/>
    </source>
</evidence>
<dbReference type="AlphaFoldDB" id="A0A498MLQ4"/>
<evidence type="ECO:0000256" key="1">
    <source>
        <dbReference type="SAM" id="MobiDB-lite"/>
    </source>
</evidence>
<reference evidence="2 3" key="1">
    <citation type="submission" date="2018-03" db="EMBL/GenBank/DDBJ databases">
        <title>Draft genome sequence of Rohu Carp (Labeo rohita).</title>
        <authorList>
            <person name="Das P."/>
            <person name="Kushwaha B."/>
            <person name="Joshi C.G."/>
            <person name="Kumar D."/>
            <person name="Nagpure N.S."/>
            <person name="Sahoo L."/>
            <person name="Das S.P."/>
            <person name="Bit A."/>
            <person name="Patnaik S."/>
            <person name="Meher P.K."/>
            <person name="Jayasankar P."/>
            <person name="Koringa P.G."/>
            <person name="Patel N.V."/>
            <person name="Hinsu A.T."/>
            <person name="Kumar R."/>
            <person name="Pandey M."/>
            <person name="Agarwal S."/>
            <person name="Srivastava S."/>
            <person name="Singh M."/>
            <person name="Iquebal M.A."/>
            <person name="Jaiswal S."/>
            <person name="Angadi U.B."/>
            <person name="Kumar N."/>
            <person name="Raza M."/>
            <person name="Shah T.M."/>
            <person name="Rai A."/>
            <person name="Jena J.K."/>
        </authorList>
    </citation>
    <scope>NUCLEOTIDE SEQUENCE [LARGE SCALE GENOMIC DNA]</scope>
    <source>
        <strain evidence="2">DASCIFA01</strain>
        <tissue evidence="2">Testis</tissue>
    </source>
</reference>
<sequence length="214" mass="24794">MASKRELPYSPSKKRPKDDERLHDAIAEMLEKQLSAIKLSMSAIVREEISMISTRLDSLEKDVKAFGDRFDYMQTTVRDIKNDSIASTSRLEELQEKLWLYKDKSRQNNLRLLLRYNDRQAILKEARNSPSLSYEGAKLWFFPDFSKGTSQKRKAMSERRKRLQQLGIESFLLYPAVVKVINGHEQILFKTPGDLEKFVSSLDADARMESTPVT</sequence>
<organism evidence="2 3">
    <name type="scientific">Labeo rohita</name>
    <name type="common">Indian major carp</name>
    <name type="synonym">Cyprinus rohita</name>
    <dbReference type="NCBI Taxonomy" id="84645"/>
    <lineage>
        <taxon>Eukaryota</taxon>
        <taxon>Metazoa</taxon>
        <taxon>Chordata</taxon>
        <taxon>Craniata</taxon>
        <taxon>Vertebrata</taxon>
        <taxon>Euteleostomi</taxon>
        <taxon>Actinopterygii</taxon>
        <taxon>Neopterygii</taxon>
        <taxon>Teleostei</taxon>
        <taxon>Ostariophysi</taxon>
        <taxon>Cypriniformes</taxon>
        <taxon>Cyprinidae</taxon>
        <taxon>Labeoninae</taxon>
        <taxon>Labeonini</taxon>
        <taxon>Labeo</taxon>
    </lineage>
</organism>
<protein>
    <submittedName>
        <fullName evidence="2">LINE-1 type transposase domain-containing 1</fullName>
    </submittedName>
</protein>